<dbReference type="EC" id="2.7.13.3" evidence="2"/>
<evidence type="ECO:0000259" key="7">
    <source>
        <dbReference type="PROSITE" id="PS50110"/>
    </source>
</evidence>
<dbReference type="Gene3D" id="1.10.287.130">
    <property type="match status" value="1"/>
</dbReference>
<dbReference type="PROSITE" id="PS50110">
    <property type="entry name" value="RESPONSE_REGULATORY"/>
    <property type="match status" value="1"/>
</dbReference>
<dbReference type="SMART" id="SM00448">
    <property type="entry name" value="REC"/>
    <property type="match status" value="1"/>
</dbReference>
<dbReference type="HOGENOM" id="CLU_000445_114_15_7"/>
<dbReference type="Pfam" id="PF00512">
    <property type="entry name" value="HisKA"/>
    <property type="match status" value="1"/>
</dbReference>
<dbReference type="OrthoDB" id="5372021at2"/>
<dbReference type="SUPFAM" id="SSF47384">
    <property type="entry name" value="Homodimeric domain of signal transducing histidine kinase"/>
    <property type="match status" value="1"/>
</dbReference>
<dbReference type="InterPro" id="IPR011006">
    <property type="entry name" value="CheY-like_superfamily"/>
</dbReference>
<dbReference type="InterPro" id="IPR036097">
    <property type="entry name" value="HisK_dim/P_sf"/>
</dbReference>
<evidence type="ECO:0000256" key="1">
    <source>
        <dbReference type="ARBA" id="ARBA00000085"/>
    </source>
</evidence>
<gene>
    <name evidence="8" type="ordered locus">Saut_1677</name>
</gene>
<dbReference type="Gene3D" id="3.30.565.10">
    <property type="entry name" value="Histidine kinase-like ATPase, C-terminal domain"/>
    <property type="match status" value="1"/>
</dbReference>
<evidence type="ECO:0000256" key="2">
    <source>
        <dbReference type="ARBA" id="ARBA00012438"/>
    </source>
</evidence>
<dbReference type="CDD" id="cd17546">
    <property type="entry name" value="REC_hyHK_CKI1_RcsC-like"/>
    <property type="match status" value="1"/>
</dbReference>
<evidence type="ECO:0000256" key="4">
    <source>
        <dbReference type="ARBA" id="ARBA00023012"/>
    </source>
</evidence>
<dbReference type="STRING" id="563040.Saut_1677"/>
<dbReference type="PANTHER" id="PTHR45339">
    <property type="entry name" value="HYBRID SIGNAL TRANSDUCTION HISTIDINE KINASE J"/>
    <property type="match status" value="1"/>
</dbReference>
<protein>
    <recommendedName>
        <fullName evidence="2">histidine kinase</fullName>
        <ecNumber evidence="2">2.7.13.3</ecNumber>
    </recommendedName>
</protein>
<dbReference type="SUPFAM" id="SSF55874">
    <property type="entry name" value="ATPase domain of HSP90 chaperone/DNA topoisomerase II/histidine kinase"/>
    <property type="match status" value="1"/>
</dbReference>
<comment type="catalytic activity">
    <reaction evidence="1">
        <text>ATP + protein L-histidine = ADP + protein N-phospho-L-histidine.</text>
        <dbReference type="EC" id="2.7.13.3"/>
    </reaction>
</comment>
<evidence type="ECO:0000313" key="8">
    <source>
        <dbReference type="EMBL" id="ADN09722.1"/>
    </source>
</evidence>
<name>E0UPJ2_SULAO</name>
<organism evidence="8 9">
    <name type="scientific">Sulfurimonas autotrophica (strain ATCC BAA-671 / DSM 16294 / JCM 11897 / OK10)</name>
    <dbReference type="NCBI Taxonomy" id="563040"/>
    <lineage>
        <taxon>Bacteria</taxon>
        <taxon>Pseudomonadati</taxon>
        <taxon>Campylobacterota</taxon>
        <taxon>Epsilonproteobacteria</taxon>
        <taxon>Campylobacterales</taxon>
        <taxon>Sulfurimonadaceae</taxon>
        <taxon>Sulfurimonas</taxon>
    </lineage>
</organism>
<accession>E0UPJ2</accession>
<dbReference type="Pfam" id="PF00072">
    <property type="entry name" value="Response_reg"/>
    <property type="match status" value="1"/>
</dbReference>
<dbReference type="Pfam" id="PF02518">
    <property type="entry name" value="HATPase_c"/>
    <property type="match status" value="1"/>
</dbReference>
<dbReference type="Gene3D" id="3.40.50.2300">
    <property type="match status" value="1"/>
</dbReference>
<dbReference type="GO" id="GO:0000155">
    <property type="term" value="F:phosphorelay sensor kinase activity"/>
    <property type="evidence" value="ECO:0007669"/>
    <property type="project" value="InterPro"/>
</dbReference>
<feature type="modified residue" description="4-aspartylphosphate" evidence="5">
    <location>
        <position position="577"/>
    </location>
</feature>
<dbReference type="InterPro" id="IPR036890">
    <property type="entry name" value="HATPase_C_sf"/>
</dbReference>
<keyword evidence="3 5" id="KW-0597">Phosphoprotein</keyword>
<keyword evidence="9" id="KW-1185">Reference proteome</keyword>
<keyword evidence="4" id="KW-0902">Two-component regulatory system</keyword>
<dbReference type="PANTHER" id="PTHR45339:SF1">
    <property type="entry name" value="HYBRID SIGNAL TRANSDUCTION HISTIDINE KINASE J"/>
    <property type="match status" value="1"/>
</dbReference>
<dbReference type="InterPro" id="IPR005467">
    <property type="entry name" value="His_kinase_dom"/>
</dbReference>
<dbReference type="Proteomes" id="UP000007803">
    <property type="component" value="Chromosome"/>
</dbReference>
<feature type="domain" description="Histidine kinase" evidence="6">
    <location>
        <begin position="169"/>
        <end position="388"/>
    </location>
</feature>
<keyword evidence="8" id="KW-0418">Kinase</keyword>
<feature type="domain" description="Response regulatory" evidence="7">
    <location>
        <begin position="528"/>
        <end position="645"/>
    </location>
</feature>
<dbReference type="CDD" id="cd00082">
    <property type="entry name" value="HisKA"/>
    <property type="match status" value="1"/>
</dbReference>
<dbReference type="EMBL" id="CP002205">
    <property type="protein sequence ID" value="ADN09722.1"/>
    <property type="molecule type" value="Genomic_DNA"/>
</dbReference>
<reference evidence="9" key="1">
    <citation type="journal article" date="2010" name="Stand. Genomic Sci.">
        <title>Complete genome sequence of Sulfurimonas autotrophica type strain (OK10).</title>
        <authorList>
            <person name="Sikorski J."/>
            <person name="Munk C."/>
            <person name="Lapidus A."/>
            <person name="Djao O."/>
            <person name="Lucas S."/>
            <person name="Glavina Del Rio T."/>
            <person name="Nolan M."/>
            <person name="Tice H."/>
            <person name="Han C."/>
            <person name="Cheng J."/>
            <person name="Tapia R."/>
            <person name="Goodwin L."/>
            <person name="Pitluck S."/>
            <person name="Liolios K."/>
            <person name="Ivanova N."/>
            <person name="Mavromatis K."/>
            <person name="Mikhailova N."/>
            <person name="Pati A."/>
            <person name="Sims D."/>
            <person name="Meincke L."/>
            <person name="Brettin T."/>
            <person name="Detter J."/>
            <person name="Chen A."/>
            <person name="Palaniappan K."/>
            <person name="Land M."/>
            <person name="Hauser L."/>
            <person name="Chang Y."/>
            <person name="Jeffries C."/>
            <person name="Rohde M."/>
            <person name="Lang E."/>
            <person name="Spring S."/>
            <person name="Goker M."/>
            <person name="Woyke T."/>
            <person name="Bristow J."/>
            <person name="Eisen J."/>
            <person name="Markowitz V."/>
            <person name="Hugenholtz P."/>
            <person name="Kyrpides N."/>
            <person name="Klenk H."/>
        </authorList>
    </citation>
    <scope>NUCLEOTIDE SEQUENCE [LARGE SCALE GENOMIC DNA]</scope>
    <source>
        <strain evidence="9">ATCC BAA-671 / DSM 16294 / JCM 11897 / OK10</strain>
    </source>
</reference>
<dbReference type="PROSITE" id="PS50109">
    <property type="entry name" value="HIS_KIN"/>
    <property type="match status" value="1"/>
</dbReference>
<dbReference type="SUPFAM" id="SSF52172">
    <property type="entry name" value="CheY-like"/>
    <property type="match status" value="1"/>
</dbReference>
<evidence type="ECO:0000313" key="9">
    <source>
        <dbReference type="Proteomes" id="UP000007803"/>
    </source>
</evidence>
<dbReference type="InterPro" id="IPR003661">
    <property type="entry name" value="HisK_dim/P_dom"/>
</dbReference>
<proteinExistence type="predicted"/>
<keyword evidence="8" id="KW-0808">Transferase</keyword>
<sequence length="654" mass="74921">MGIFSLFSKQKSVHVYDASRKKETLLSQLDKDFFAEVADSSDTMMLYFLHGEGWIGANKTFFNTMNYYDIKDFKRENESIRDIFLNESEEIFTESDKSWLDYIKKYKSDGYRVSMTDEKGNLLSIEAKCHKYSKNTKLYILELKDITDLQKARMQTKEVEKLKTKFLSNIGHEFRTPMNGILGFIELLKSTDLDEHQNEYLDMIDYSSKNLMNNIETLLDLSQLQSGRLEVELEPFNLLVEMEKLIYTCFDKANNNGVGVMSFIDPKLPQELEGDAKKILQVMRSIIQNAIKFTPHGGKVIIEVKLLKRLQNGACTIGFGVKDNGQGMSQEQIALMDEPFTAGSHADERLGIGLSLSSGLVKLMDSELRINSEIGSGTYVNFVLNFKESRGQNYKMMPGKKAKVLLLDKEKVDDANFLTIYLRSFAIDVTKSSELNEDVYDDIDELYIVANQDDSSWMLDLATYTKKAPVILLLEEDEKLQTKMTHIVDEVIQKPLLASSVAKHLYMANSFKYTSDDENQLKIKDKIDALVVEDNLINQRLIKILLQEYNIKVSTASNGLEAVKMYKKKKYDIIFMDIDMPYMNGIVATKEIKDMMLLKSQAPIVALTAMAMEGDKEMLLKEGLDDYISKPLTREKLEYILDKYLKITHENESV</sequence>
<dbReference type="SMART" id="SM00388">
    <property type="entry name" value="HisKA"/>
    <property type="match status" value="1"/>
</dbReference>
<dbReference type="InterPro" id="IPR001789">
    <property type="entry name" value="Sig_transdc_resp-reg_receiver"/>
</dbReference>
<dbReference type="SMART" id="SM00387">
    <property type="entry name" value="HATPase_c"/>
    <property type="match status" value="1"/>
</dbReference>
<evidence type="ECO:0000256" key="5">
    <source>
        <dbReference type="PROSITE-ProRule" id="PRU00169"/>
    </source>
</evidence>
<dbReference type="InterPro" id="IPR003594">
    <property type="entry name" value="HATPase_dom"/>
</dbReference>
<evidence type="ECO:0000259" key="6">
    <source>
        <dbReference type="PROSITE" id="PS50109"/>
    </source>
</evidence>
<evidence type="ECO:0000256" key="3">
    <source>
        <dbReference type="ARBA" id="ARBA00022553"/>
    </source>
</evidence>
<dbReference type="RefSeq" id="WP_013327475.1">
    <property type="nucleotide sequence ID" value="NC_014506.1"/>
</dbReference>
<dbReference type="eggNOG" id="COG0784">
    <property type="taxonomic scope" value="Bacteria"/>
</dbReference>
<dbReference type="KEGG" id="sua:Saut_1677"/>
<dbReference type="eggNOG" id="COG2205">
    <property type="taxonomic scope" value="Bacteria"/>
</dbReference>
<dbReference type="AlphaFoldDB" id="E0UPJ2"/>